<accession>A0A840DCG8</accession>
<name>A0A840DCG8_9BACE</name>
<gene>
    <name evidence="1" type="ORF">GGR06_004207</name>
</gene>
<dbReference type="AlphaFoldDB" id="A0A840DCG8"/>
<organism evidence="1 2">
    <name type="scientific">Bacteroides reticulotermitis</name>
    <dbReference type="NCBI Taxonomy" id="1133319"/>
    <lineage>
        <taxon>Bacteria</taxon>
        <taxon>Pseudomonadati</taxon>
        <taxon>Bacteroidota</taxon>
        <taxon>Bacteroidia</taxon>
        <taxon>Bacteroidales</taxon>
        <taxon>Bacteroidaceae</taxon>
        <taxon>Bacteroides</taxon>
    </lineage>
</organism>
<keyword evidence="2" id="KW-1185">Reference proteome</keyword>
<sequence length="76" mass="9560">MHLHGFTIIFYTKSFYIYNLNSHYAFSKTHTIIAILTEIPIHRKMYNTYCRKHTKWWNRFYYPDYKTSNKKVYSHW</sequence>
<proteinExistence type="predicted"/>
<protein>
    <submittedName>
        <fullName evidence="1">Uncharacterized protein</fullName>
    </submittedName>
</protein>
<evidence type="ECO:0000313" key="2">
    <source>
        <dbReference type="Proteomes" id="UP000560658"/>
    </source>
</evidence>
<reference evidence="1" key="1">
    <citation type="submission" date="2020-08" db="EMBL/GenBank/DDBJ databases">
        <title>Genomic Encyclopedia of Type Strains, Phase IV (KMG-IV): sequencing the most valuable type-strain genomes for metagenomic binning, comparative biology and taxonomic classification.</title>
        <authorList>
            <person name="Goeker M."/>
        </authorList>
    </citation>
    <scope>NUCLEOTIDE SEQUENCE [LARGE SCALE GENOMIC DNA]</scope>
    <source>
        <strain evidence="1">DSM 105720</strain>
    </source>
</reference>
<dbReference type="Proteomes" id="UP000560658">
    <property type="component" value="Unassembled WGS sequence"/>
</dbReference>
<dbReference type="EMBL" id="JACIER010000031">
    <property type="protein sequence ID" value="MBB4046373.1"/>
    <property type="molecule type" value="Genomic_DNA"/>
</dbReference>
<evidence type="ECO:0000313" key="1">
    <source>
        <dbReference type="EMBL" id="MBB4046373.1"/>
    </source>
</evidence>
<comment type="caution">
    <text evidence="1">The sequence shown here is derived from an EMBL/GenBank/DDBJ whole genome shotgun (WGS) entry which is preliminary data.</text>
</comment>